<dbReference type="PANTHER" id="PTHR10492">
    <property type="match status" value="1"/>
</dbReference>
<keyword evidence="3" id="KW-1185">Reference proteome</keyword>
<dbReference type="PANTHER" id="PTHR10492:SF94">
    <property type="entry name" value="ATP-DEPENDENT DNA HELICASE"/>
    <property type="match status" value="1"/>
</dbReference>
<dbReference type="EMBL" id="JACXVP010000009">
    <property type="protein sequence ID" value="KAG5587421.1"/>
    <property type="molecule type" value="Genomic_DNA"/>
</dbReference>
<accession>A0A9J5XI63</accession>
<dbReference type="Proteomes" id="UP000824120">
    <property type="component" value="Chromosome 9"/>
</dbReference>
<protein>
    <recommendedName>
        <fullName evidence="1">DNA helicase Pif1-like 2B domain-containing protein</fullName>
    </recommendedName>
</protein>
<reference evidence="2 3" key="1">
    <citation type="submission" date="2020-09" db="EMBL/GenBank/DDBJ databases">
        <title>De no assembly of potato wild relative species, Solanum commersonii.</title>
        <authorList>
            <person name="Cho K."/>
        </authorList>
    </citation>
    <scope>NUCLEOTIDE SEQUENCE [LARGE SCALE GENOMIC DNA]</scope>
    <source>
        <strain evidence="2">LZ3.2</strain>
        <tissue evidence="2">Leaf</tissue>
    </source>
</reference>
<evidence type="ECO:0000313" key="3">
    <source>
        <dbReference type="Proteomes" id="UP000824120"/>
    </source>
</evidence>
<dbReference type="InterPro" id="IPR049163">
    <property type="entry name" value="Pif1-like_2B_dom"/>
</dbReference>
<dbReference type="OrthoDB" id="6415266at2759"/>
<evidence type="ECO:0000259" key="1">
    <source>
        <dbReference type="Pfam" id="PF21530"/>
    </source>
</evidence>
<gene>
    <name evidence="2" type="ORF">H5410_047855</name>
</gene>
<name>A0A9J5XI63_SOLCO</name>
<dbReference type="AlphaFoldDB" id="A0A9J5XI63"/>
<sequence length="185" mass="21322">MSEEYNKLYGKSHNHILQCTLISINYCLESMGKSIDIYDLPQLDHHLLKVGPSECREINEQMYVKISTEDFDAQSKLNSEQEKYFSKIVQTIDAKRARILFFYGPRGSGKHTYTVYFLPMLKLKENAPFMLLRNLDSSNGLCNDTRVICRGFAKNVVYAEISSGHCAMKHMFLPRIQLLLPENEG</sequence>
<dbReference type="Pfam" id="PF21530">
    <property type="entry name" value="Pif1_2B_dom"/>
    <property type="match status" value="1"/>
</dbReference>
<feature type="domain" description="DNA helicase Pif1-like 2B" evidence="1">
    <location>
        <begin position="120"/>
        <end position="149"/>
    </location>
</feature>
<comment type="caution">
    <text evidence="2">The sequence shown here is derived from an EMBL/GenBank/DDBJ whole genome shotgun (WGS) entry which is preliminary data.</text>
</comment>
<evidence type="ECO:0000313" key="2">
    <source>
        <dbReference type="EMBL" id="KAG5587421.1"/>
    </source>
</evidence>
<organism evidence="2 3">
    <name type="scientific">Solanum commersonii</name>
    <name type="common">Commerson's wild potato</name>
    <name type="synonym">Commerson's nightshade</name>
    <dbReference type="NCBI Taxonomy" id="4109"/>
    <lineage>
        <taxon>Eukaryota</taxon>
        <taxon>Viridiplantae</taxon>
        <taxon>Streptophyta</taxon>
        <taxon>Embryophyta</taxon>
        <taxon>Tracheophyta</taxon>
        <taxon>Spermatophyta</taxon>
        <taxon>Magnoliopsida</taxon>
        <taxon>eudicotyledons</taxon>
        <taxon>Gunneridae</taxon>
        <taxon>Pentapetalae</taxon>
        <taxon>asterids</taxon>
        <taxon>lamiids</taxon>
        <taxon>Solanales</taxon>
        <taxon>Solanaceae</taxon>
        <taxon>Solanoideae</taxon>
        <taxon>Solaneae</taxon>
        <taxon>Solanum</taxon>
    </lineage>
</organism>
<proteinExistence type="predicted"/>